<feature type="domain" description="Histidine kinase" evidence="9">
    <location>
        <begin position="412"/>
        <end position="626"/>
    </location>
</feature>
<proteinExistence type="predicted"/>
<keyword evidence="3" id="KW-0597">Phosphoprotein</keyword>
<dbReference type="SUPFAM" id="SSF55874">
    <property type="entry name" value="ATPase domain of HSP90 chaperone/DNA topoisomerase II/histidine kinase"/>
    <property type="match status" value="1"/>
</dbReference>
<comment type="caution">
    <text evidence="10">The sequence shown here is derived from an EMBL/GenBank/DDBJ whole genome shotgun (WGS) entry which is preliminary data.</text>
</comment>
<dbReference type="EC" id="2.7.13.3" evidence="2"/>
<dbReference type="SMART" id="SM00387">
    <property type="entry name" value="HATPase_c"/>
    <property type="match status" value="1"/>
</dbReference>
<sequence length="626" mass="68319">MPRIPRPALSGLVHRLSHPSTVAGMALGLMALGLAIGHHVSEQSGMEQLAAVAAERLELYAASLEAELARYDYLPRLIAIDKELMTALDRPGDAALRQRCSQKLARITARAGLGLIFIIDDHQRIVASSEDYASPTRTAETPADAIMRRLSSHILASSAPFFAATEANASSDYIMVQRLQQGERPAGHVVAVLNLAPLEATWVDQGLRSQGEKLLVVDKHDVVIMSSVPGWKYHLMKPIPSADRDALRATGLYAGSLDATLGIATEDLSHQDTSWVRVPAPDAPTNTAQTVELLAQERAVVPLDLRLVTLSDPTEVWRHARFAAWGGGAVGASLGLLMLYLAYRRRVLQQLFRASEALKRAHSELECEVSERTQELRTSNDELKHQIAQRLKAEGELIQAGKLAVLGQMSAGISHEINQPLTALRALSRNSLLLIEKGRSQTVAENLRAIDDMVERMTRITRQLKSFARKTEAAQAPATLGNAIKGARLLLDHRITAEQVTLDIDIPDTLRVTGDGNRLEQVLVNLMGNALDTMQACPQKILRISTRPDGPRVWVCISDTGPGLPPHLMARLFEPFFTTKPAGQGLGLGLVISSKIVHEFGGQLLAYSNAPDGPGMRFEFDLERRD</sequence>
<dbReference type="Gene3D" id="1.10.287.130">
    <property type="match status" value="1"/>
</dbReference>
<dbReference type="Gene3D" id="3.30.565.10">
    <property type="entry name" value="Histidine kinase-like ATPase, C-terminal domain"/>
    <property type="match status" value="1"/>
</dbReference>
<evidence type="ECO:0000256" key="5">
    <source>
        <dbReference type="ARBA" id="ARBA00022741"/>
    </source>
</evidence>
<dbReference type="Proteomes" id="UP001219862">
    <property type="component" value="Unassembled WGS sequence"/>
</dbReference>
<keyword evidence="8" id="KW-0902">Two-component regulatory system</keyword>
<dbReference type="InterPro" id="IPR017055">
    <property type="entry name" value="Sig_transdc_His_kinase_DctB"/>
</dbReference>
<evidence type="ECO:0000313" key="10">
    <source>
        <dbReference type="EMBL" id="MDC8786926.1"/>
    </source>
</evidence>
<dbReference type="InterPro" id="IPR003661">
    <property type="entry name" value="HisK_dim/P_dom"/>
</dbReference>
<dbReference type="CDD" id="cd00082">
    <property type="entry name" value="HisKA"/>
    <property type="match status" value="1"/>
</dbReference>
<dbReference type="GO" id="GO:0005524">
    <property type="term" value="F:ATP binding"/>
    <property type="evidence" value="ECO:0007669"/>
    <property type="project" value="UniProtKB-KW"/>
</dbReference>
<dbReference type="PROSITE" id="PS50109">
    <property type="entry name" value="HIS_KIN"/>
    <property type="match status" value="1"/>
</dbReference>
<accession>A0ABT5KVG2</accession>
<evidence type="ECO:0000256" key="1">
    <source>
        <dbReference type="ARBA" id="ARBA00000085"/>
    </source>
</evidence>
<evidence type="ECO:0000259" key="9">
    <source>
        <dbReference type="PROSITE" id="PS50109"/>
    </source>
</evidence>
<organism evidence="10 11">
    <name type="scientific">Roseateles koreensis</name>
    <dbReference type="NCBI Taxonomy" id="2987526"/>
    <lineage>
        <taxon>Bacteria</taxon>
        <taxon>Pseudomonadati</taxon>
        <taxon>Pseudomonadota</taxon>
        <taxon>Betaproteobacteria</taxon>
        <taxon>Burkholderiales</taxon>
        <taxon>Sphaerotilaceae</taxon>
        <taxon>Roseateles</taxon>
    </lineage>
</organism>
<evidence type="ECO:0000313" key="11">
    <source>
        <dbReference type="Proteomes" id="UP001219862"/>
    </source>
</evidence>
<evidence type="ECO:0000256" key="3">
    <source>
        <dbReference type="ARBA" id="ARBA00022553"/>
    </source>
</evidence>
<evidence type="ECO:0000256" key="7">
    <source>
        <dbReference type="ARBA" id="ARBA00022840"/>
    </source>
</evidence>
<dbReference type="Pfam" id="PF00512">
    <property type="entry name" value="HisKA"/>
    <property type="match status" value="1"/>
</dbReference>
<keyword evidence="11" id="KW-1185">Reference proteome</keyword>
<dbReference type="PIRSF" id="PIRSF036431">
    <property type="entry name" value="STHK_DctB"/>
    <property type="match status" value="1"/>
</dbReference>
<reference evidence="10 11" key="1">
    <citation type="submission" date="2022-10" db="EMBL/GenBank/DDBJ databases">
        <title>paucibacter sp. hw8 Genome sequencing.</title>
        <authorList>
            <person name="Park S."/>
        </authorList>
    </citation>
    <scope>NUCLEOTIDE SEQUENCE [LARGE SCALE GENOMIC DNA]</scope>
    <source>
        <strain evidence="11">hw8</strain>
    </source>
</reference>
<dbReference type="RefSeq" id="WP_273598067.1">
    <property type="nucleotide sequence ID" value="NZ_JAQQXS010000018.1"/>
</dbReference>
<dbReference type="EMBL" id="JAQQXS010000018">
    <property type="protein sequence ID" value="MDC8786926.1"/>
    <property type="molecule type" value="Genomic_DNA"/>
</dbReference>
<keyword evidence="5" id="KW-0547">Nucleotide-binding</keyword>
<dbReference type="InterPro" id="IPR036097">
    <property type="entry name" value="HisK_dim/P_sf"/>
</dbReference>
<dbReference type="PRINTS" id="PR00344">
    <property type="entry name" value="BCTRLSENSOR"/>
</dbReference>
<dbReference type="Pfam" id="PF02518">
    <property type="entry name" value="HATPase_c"/>
    <property type="match status" value="1"/>
</dbReference>
<gene>
    <name evidence="10" type="ORF">PRZ01_17185</name>
</gene>
<dbReference type="InterPro" id="IPR004358">
    <property type="entry name" value="Sig_transdc_His_kin-like_C"/>
</dbReference>
<dbReference type="InterPro" id="IPR036890">
    <property type="entry name" value="HATPase_C_sf"/>
</dbReference>
<comment type="catalytic activity">
    <reaction evidence="1">
        <text>ATP + protein L-histidine = ADP + protein N-phospho-L-histidine.</text>
        <dbReference type="EC" id="2.7.13.3"/>
    </reaction>
</comment>
<evidence type="ECO:0000256" key="2">
    <source>
        <dbReference type="ARBA" id="ARBA00012438"/>
    </source>
</evidence>
<evidence type="ECO:0000256" key="4">
    <source>
        <dbReference type="ARBA" id="ARBA00022679"/>
    </source>
</evidence>
<dbReference type="SUPFAM" id="SSF47384">
    <property type="entry name" value="Homodimeric domain of signal transducing histidine kinase"/>
    <property type="match status" value="1"/>
</dbReference>
<keyword evidence="4" id="KW-0808">Transferase</keyword>
<evidence type="ECO:0000256" key="8">
    <source>
        <dbReference type="ARBA" id="ARBA00023012"/>
    </source>
</evidence>
<dbReference type="PANTHER" id="PTHR43065">
    <property type="entry name" value="SENSOR HISTIDINE KINASE"/>
    <property type="match status" value="1"/>
</dbReference>
<keyword evidence="6" id="KW-0418">Kinase</keyword>
<dbReference type="InterPro" id="IPR005467">
    <property type="entry name" value="His_kinase_dom"/>
</dbReference>
<dbReference type="Gene3D" id="3.30.450.20">
    <property type="entry name" value="PAS domain"/>
    <property type="match status" value="2"/>
</dbReference>
<dbReference type="PANTHER" id="PTHR43065:SF46">
    <property type="entry name" value="C4-DICARBOXYLATE TRANSPORT SENSOR PROTEIN DCTB"/>
    <property type="match status" value="1"/>
</dbReference>
<keyword evidence="7 10" id="KW-0067">ATP-binding</keyword>
<dbReference type="InterPro" id="IPR003594">
    <property type="entry name" value="HATPase_dom"/>
</dbReference>
<evidence type="ECO:0000256" key="6">
    <source>
        <dbReference type="ARBA" id="ARBA00022777"/>
    </source>
</evidence>
<name>A0ABT5KVG2_9BURK</name>
<dbReference type="SMART" id="SM00388">
    <property type="entry name" value="HisKA"/>
    <property type="match status" value="1"/>
</dbReference>
<protein>
    <recommendedName>
        <fullName evidence="2">histidine kinase</fullName>
        <ecNumber evidence="2">2.7.13.3</ecNumber>
    </recommendedName>
</protein>